<dbReference type="PANTHER" id="PTHR35333:SF3">
    <property type="entry name" value="BETA-LACTAMASE-TYPE TRANSPEPTIDASE FOLD CONTAINING PROTEIN"/>
    <property type="match status" value="1"/>
</dbReference>
<sequence length="280" mass="28202">MPVLSDYSDGTPDVAFCLLRPDGSAAAARGADAAFYSASTIKLAVLLAVLQAVDRGELALETVLPARSTFTSVLPDGGGFGFPGDEADPGMPAAGTPMSLAAVLDRMITVSSNEATNMAVELVGFDAVNRTLAGLGAASSHMQRYIGDLAALKAGLTHQVTAADLARTMHALVSGKALGVESTDFALGLLARQEFAWIAGGLAPDTVHGSKSGWVTGISHDVAFFAPAGTALAAPLEEAWVLAVCTRGYEPDAGREVIAAVAALAAAVAGPALSAAAPRA</sequence>
<accession>A0A078MLK6</accession>
<feature type="domain" description="Beta-lactamase class A catalytic" evidence="1">
    <location>
        <begin position="25"/>
        <end position="230"/>
    </location>
</feature>
<evidence type="ECO:0000313" key="2">
    <source>
        <dbReference type="EMBL" id="CEA07170.1"/>
    </source>
</evidence>
<dbReference type="Pfam" id="PF13354">
    <property type="entry name" value="Beta-lactamase2"/>
    <property type="match status" value="1"/>
</dbReference>
<dbReference type="Gene3D" id="3.40.710.10">
    <property type="entry name" value="DD-peptidase/beta-lactamase superfamily"/>
    <property type="match status" value="1"/>
</dbReference>
<proteinExistence type="predicted"/>
<dbReference type="InterPro" id="IPR045155">
    <property type="entry name" value="Beta-lactam_cat"/>
</dbReference>
<dbReference type="InterPro" id="IPR000871">
    <property type="entry name" value="Beta-lactam_class-A"/>
</dbReference>
<protein>
    <recommendedName>
        <fullName evidence="1">Beta-lactamase class A catalytic domain-containing protein</fullName>
    </recommendedName>
</protein>
<dbReference type="PANTHER" id="PTHR35333">
    <property type="entry name" value="BETA-LACTAMASE"/>
    <property type="match status" value="1"/>
</dbReference>
<organism evidence="2">
    <name type="scientific">Arthrobacter saudimassiliensis</name>
    <dbReference type="NCBI Taxonomy" id="1461584"/>
    <lineage>
        <taxon>Bacteria</taxon>
        <taxon>Bacillati</taxon>
        <taxon>Actinomycetota</taxon>
        <taxon>Actinomycetes</taxon>
        <taxon>Micrococcales</taxon>
        <taxon>Micrococcaceae</taxon>
        <taxon>Arthrobacter</taxon>
    </lineage>
</organism>
<dbReference type="PATRIC" id="fig|1461584.3.peg.475"/>
<dbReference type="GO" id="GO:0046677">
    <property type="term" value="P:response to antibiotic"/>
    <property type="evidence" value="ECO:0007669"/>
    <property type="project" value="InterPro"/>
</dbReference>
<reference evidence="2" key="1">
    <citation type="submission" date="2014-07" db="EMBL/GenBank/DDBJ databases">
        <authorList>
            <person name="Urmite Genomes Urmite Genomes"/>
        </authorList>
    </citation>
    <scope>NUCLEOTIDE SEQUENCE</scope>
    <source>
        <strain evidence="2">11W110_air</strain>
    </source>
</reference>
<dbReference type="SUPFAM" id="SSF56601">
    <property type="entry name" value="beta-lactamase/transpeptidase-like"/>
    <property type="match status" value="1"/>
</dbReference>
<evidence type="ECO:0000259" key="1">
    <source>
        <dbReference type="Pfam" id="PF13354"/>
    </source>
</evidence>
<dbReference type="InterPro" id="IPR012338">
    <property type="entry name" value="Beta-lactam/transpept-like"/>
</dbReference>
<name>A0A078MLK6_9MICC</name>
<dbReference type="GO" id="GO:0030655">
    <property type="term" value="P:beta-lactam antibiotic catabolic process"/>
    <property type="evidence" value="ECO:0007669"/>
    <property type="project" value="InterPro"/>
</dbReference>
<dbReference type="EMBL" id="LN483070">
    <property type="protein sequence ID" value="CEA07170.1"/>
    <property type="molecule type" value="Genomic_DNA"/>
</dbReference>
<dbReference type="GO" id="GO:0008800">
    <property type="term" value="F:beta-lactamase activity"/>
    <property type="evidence" value="ECO:0007669"/>
    <property type="project" value="InterPro"/>
</dbReference>
<dbReference type="AlphaFoldDB" id="A0A078MLK6"/>
<gene>
    <name evidence="2" type="ORF">BN1051_00483</name>
</gene>